<protein>
    <recommendedName>
        <fullName evidence="4">Transcriptional regulator LacI/GalR-like sensor domain-containing protein</fullName>
    </recommendedName>
</protein>
<evidence type="ECO:0000259" key="4">
    <source>
        <dbReference type="Pfam" id="PF13377"/>
    </source>
</evidence>
<dbReference type="GO" id="GO:0000976">
    <property type="term" value="F:transcription cis-regulatory region binding"/>
    <property type="evidence" value="ECO:0007669"/>
    <property type="project" value="TreeGrafter"/>
</dbReference>
<evidence type="ECO:0000313" key="5">
    <source>
        <dbReference type="EMBL" id="OIV39417.1"/>
    </source>
</evidence>
<dbReference type="Gene3D" id="3.40.50.2300">
    <property type="match status" value="2"/>
</dbReference>
<proteinExistence type="predicted"/>
<gene>
    <name evidence="5" type="ORF">BIV57_00825</name>
</gene>
<dbReference type="STRING" id="1428644.BIV57_00825"/>
<keyword evidence="3" id="KW-0804">Transcription</keyword>
<name>A0A1J7C110_9ACTN</name>
<dbReference type="InterPro" id="IPR046335">
    <property type="entry name" value="LacI/GalR-like_sensor"/>
</dbReference>
<organism evidence="5 6">
    <name type="scientific">Mangrovactinospora gilvigrisea</name>
    <dbReference type="NCBI Taxonomy" id="1428644"/>
    <lineage>
        <taxon>Bacteria</taxon>
        <taxon>Bacillati</taxon>
        <taxon>Actinomycetota</taxon>
        <taxon>Actinomycetes</taxon>
        <taxon>Kitasatosporales</taxon>
        <taxon>Streptomycetaceae</taxon>
        <taxon>Mangrovactinospora</taxon>
    </lineage>
</organism>
<dbReference type="SUPFAM" id="SSF53822">
    <property type="entry name" value="Periplasmic binding protein-like I"/>
    <property type="match status" value="1"/>
</dbReference>
<evidence type="ECO:0000256" key="3">
    <source>
        <dbReference type="ARBA" id="ARBA00023163"/>
    </source>
</evidence>
<keyword evidence="1" id="KW-0805">Transcription regulation</keyword>
<reference evidence="5 6" key="1">
    <citation type="submission" date="2016-10" db="EMBL/GenBank/DDBJ databases">
        <title>Genome sequence of Streptomyces gilvigriseus MUSC 26.</title>
        <authorList>
            <person name="Lee L.-H."/>
            <person name="Ser H.-L."/>
        </authorList>
    </citation>
    <scope>NUCLEOTIDE SEQUENCE [LARGE SCALE GENOMIC DNA]</scope>
    <source>
        <strain evidence="5 6">MUSC 26</strain>
    </source>
</reference>
<keyword evidence="6" id="KW-1185">Reference proteome</keyword>
<dbReference type="InterPro" id="IPR028082">
    <property type="entry name" value="Peripla_BP_I"/>
</dbReference>
<sequence>MLSAAAEQQMEIAVFDVESAALRHHLIDSLPLTQRVDALVVMGVALSDRFANRLLHDQVPTVLVGTCRGGFSSVTADARSGGRLVADYLLAHGHRRLAWISEAPSAGDDATPPLAMQGRERLAGFCEGLAAAGLDLPAARRLSATHSVEGGRTAADQLLGLDEPPTAVFAYDDVLAAGVLKAARERRVAVPDALAVVGFDDVPFADPLGLTTVHQPLFEAGRSALRLLRDRLADGPHAAVHSVTTEYRIIARETT</sequence>
<evidence type="ECO:0000313" key="6">
    <source>
        <dbReference type="Proteomes" id="UP000243342"/>
    </source>
</evidence>
<comment type="caution">
    <text evidence="5">The sequence shown here is derived from an EMBL/GenBank/DDBJ whole genome shotgun (WGS) entry which is preliminary data.</text>
</comment>
<keyword evidence="2" id="KW-0238">DNA-binding</keyword>
<dbReference type="CDD" id="cd06267">
    <property type="entry name" value="PBP1_LacI_sugar_binding-like"/>
    <property type="match status" value="1"/>
</dbReference>
<dbReference type="GO" id="GO:0003700">
    <property type="term" value="F:DNA-binding transcription factor activity"/>
    <property type="evidence" value="ECO:0007669"/>
    <property type="project" value="TreeGrafter"/>
</dbReference>
<dbReference type="EMBL" id="MLCF01000002">
    <property type="protein sequence ID" value="OIV39417.1"/>
    <property type="molecule type" value="Genomic_DNA"/>
</dbReference>
<feature type="domain" description="Transcriptional regulator LacI/GalR-like sensor" evidence="4">
    <location>
        <begin position="86"/>
        <end position="255"/>
    </location>
</feature>
<dbReference type="Pfam" id="PF13377">
    <property type="entry name" value="Peripla_BP_3"/>
    <property type="match status" value="1"/>
</dbReference>
<dbReference type="Proteomes" id="UP000243342">
    <property type="component" value="Unassembled WGS sequence"/>
</dbReference>
<dbReference type="PANTHER" id="PTHR30146:SF109">
    <property type="entry name" value="HTH-TYPE TRANSCRIPTIONAL REGULATOR GALS"/>
    <property type="match status" value="1"/>
</dbReference>
<accession>A0A1J7C110</accession>
<evidence type="ECO:0000256" key="1">
    <source>
        <dbReference type="ARBA" id="ARBA00023015"/>
    </source>
</evidence>
<dbReference type="PANTHER" id="PTHR30146">
    <property type="entry name" value="LACI-RELATED TRANSCRIPTIONAL REPRESSOR"/>
    <property type="match status" value="1"/>
</dbReference>
<evidence type="ECO:0000256" key="2">
    <source>
        <dbReference type="ARBA" id="ARBA00023125"/>
    </source>
</evidence>
<dbReference type="AlphaFoldDB" id="A0A1J7C110"/>